<accession>A0A316KVB3</accession>
<name>A0A316KVB3_9FLAO</name>
<gene>
    <name evidence="1" type="ORF">DKG77_07735</name>
</gene>
<keyword evidence="2" id="KW-1185">Reference proteome</keyword>
<evidence type="ECO:0000313" key="2">
    <source>
        <dbReference type="Proteomes" id="UP000245762"/>
    </source>
</evidence>
<evidence type="ECO:0000313" key="1">
    <source>
        <dbReference type="EMBL" id="PWL38167.1"/>
    </source>
</evidence>
<dbReference type="Pfam" id="PF20113">
    <property type="entry name" value="DUF6503"/>
    <property type="match status" value="1"/>
</dbReference>
<dbReference type="EMBL" id="QGEG01000002">
    <property type="protein sequence ID" value="PWL38167.1"/>
    <property type="molecule type" value="Genomic_DNA"/>
</dbReference>
<protein>
    <submittedName>
        <fullName evidence="1">Uncharacterized protein</fullName>
    </submittedName>
</protein>
<proteinExistence type="predicted"/>
<organism evidence="1 2">
    <name type="scientific">Flagellimonas aquimarina</name>
    <dbReference type="NCBI Taxonomy" id="2201895"/>
    <lineage>
        <taxon>Bacteria</taxon>
        <taxon>Pseudomonadati</taxon>
        <taxon>Bacteroidota</taxon>
        <taxon>Flavobacteriia</taxon>
        <taxon>Flavobacteriales</taxon>
        <taxon>Flavobacteriaceae</taxon>
        <taxon>Flagellimonas</taxon>
    </lineage>
</organism>
<reference evidence="1 2" key="1">
    <citation type="submission" date="2018-05" db="EMBL/GenBank/DDBJ databases">
        <title>Complete genome sequence of Flagellimonas aquimarina ECD12 isolated from seaweed Ecklonia cava.</title>
        <authorList>
            <person name="Choi S."/>
            <person name="Seong C."/>
        </authorList>
    </citation>
    <scope>NUCLEOTIDE SEQUENCE [LARGE SCALE GENOMIC DNA]</scope>
    <source>
        <strain evidence="1 2">ECD12</strain>
    </source>
</reference>
<dbReference type="InterPro" id="IPR045444">
    <property type="entry name" value="DUF6503"/>
</dbReference>
<sequence>MVRFLHVLRLKEQTIIQNNMKTLSLKLLTITAFLLLASCAQKAKKGETTEVEPVEEVSKAPVYDTNEPRTIMAAIAHAHGGWNDLWKKGDVEYTYDYRSNGKADVSTERYIFNSEASYGKYAQHEINVMPDTEGEVVHYFNGKETVVFVNKEKTEDPQGNAVGEFLRKANHFWFVMPYKLNDKGTIITYQGQEGYNGTTYDKVHVTYDPAITGKEQNDIYILFVNPETKMIDRFFFSLPFLGVEEPVILANYEYENIDGQMISTKRTYFMPSEQGYADEPSIVQTMTNVKFGNGFTEETLMQ</sequence>
<dbReference type="Proteomes" id="UP000245762">
    <property type="component" value="Unassembled WGS sequence"/>
</dbReference>
<comment type="caution">
    <text evidence="1">The sequence shown here is derived from an EMBL/GenBank/DDBJ whole genome shotgun (WGS) entry which is preliminary data.</text>
</comment>
<dbReference type="AlphaFoldDB" id="A0A316KVB3"/>